<dbReference type="SUPFAM" id="SSF53335">
    <property type="entry name" value="S-adenosyl-L-methionine-dependent methyltransferases"/>
    <property type="match status" value="1"/>
</dbReference>
<geneLocation type="plasmid" evidence="7 8">
    <name>pTbrSNM4-1b</name>
</geneLocation>
<organism evidence="7 8">
    <name type="scientific">Thermus brockianus</name>
    <dbReference type="NCBI Taxonomy" id="56956"/>
    <lineage>
        <taxon>Bacteria</taxon>
        <taxon>Thermotogati</taxon>
        <taxon>Deinococcota</taxon>
        <taxon>Deinococci</taxon>
        <taxon>Thermales</taxon>
        <taxon>Thermaceae</taxon>
        <taxon>Thermus</taxon>
    </lineage>
</organism>
<dbReference type="Gene3D" id="3.40.50.150">
    <property type="entry name" value="Vaccinia Virus protein VP39"/>
    <property type="match status" value="2"/>
</dbReference>
<dbReference type="InterPro" id="IPR050953">
    <property type="entry name" value="N4_N6_ade-DNA_methylase"/>
</dbReference>
<keyword evidence="4" id="KW-0949">S-adenosyl-L-methionine</keyword>
<name>A0ABM7XMJ2_THEBO</name>
<comment type="catalytic activity">
    <reaction evidence="5">
        <text>a 2'-deoxyadenosine in DNA + S-adenosyl-L-methionine = an N(6)-methyl-2'-deoxyadenosine in DNA + S-adenosyl-L-homocysteine + H(+)</text>
        <dbReference type="Rhea" id="RHEA:15197"/>
        <dbReference type="Rhea" id="RHEA-COMP:12418"/>
        <dbReference type="Rhea" id="RHEA-COMP:12419"/>
        <dbReference type="ChEBI" id="CHEBI:15378"/>
        <dbReference type="ChEBI" id="CHEBI:57856"/>
        <dbReference type="ChEBI" id="CHEBI:59789"/>
        <dbReference type="ChEBI" id="CHEBI:90615"/>
        <dbReference type="ChEBI" id="CHEBI:90616"/>
        <dbReference type="EC" id="2.1.1.72"/>
    </reaction>
</comment>
<evidence type="ECO:0000256" key="5">
    <source>
        <dbReference type="ARBA" id="ARBA00047942"/>
    </source>
</evidence>
<keyword evidence="7" id="KW-0614">Plasmid</keyword>
<dbReference type="Proteomes" id="UP000831120">
    <property type="component" value="Plasmid pTbrSNM4-1b"/>
</dbReference>
<reference evidence="7 8" key="1">
    <citation type="journal article" date="2022" name="Microbiol. Resour. Announc.">
        <title>Complete Genome Sequences of Thermus Strains Isolated from Senami Hot Spring in Japan.</title>
        <authorList>
            <person name="Miyazaki K."/>
        </authorList>
    </citation>
    <scope>NUCLEOTIDE SEQUENCE [LARGE SCALE GENOMIC DNA]</scope>
    <source>
        <strain evidence="7 8">SNM4-1</strain>
        <plasmid evidence="7 8">pTbrSNM4-1b</plasmid>
    </source>
</reference>
<dbReference type="InterPro" id="IPR029063">
    <property type="entry name" value="SAM-dependent_MTases_sf"/>
</dbReference>
<dbReference type="InterPro" id="IPR011639">
    <property type="entry name" value="MethylTrfase_TaqI-like_dom"/>
</dbReference>
<dbReference type="PANTHER" id="PTHR33841">
    <property type="entry name" value="DNA METHYLTRANSFERASE YEEA-RELATED"/>
    <property type="match status" value="1"/>
</dbReference>
<evidence type="ECO:0000256" key="1">
    <source>
        <dbReference type="ARBA" id="ARBA00011900"/>
    </source>
</evidence>
<keyword evidence="2" id="KW-0489">Methyltransferase</keyword>
<evidence type="ECO:0000313" key="8">
    <source>
        <dbReference type="Proteomes" id="UP000831120"/>
    </source>
</evidence>
<gene>
    <name evidence="7" type="ORF">TbrSNM41_23070</name>
</gene>
<keyword evidence="3" id="KW-0808">Transferase</keyword>
<evidence type="ECO:0000256" key="4">
    <source>
        <dbReference type="ARBA" id="ARBA00022691"/>
    </source>
</evidence>
<dbReference type="PRINTS" id="PR00507">
    <property type="entry name" value="N12N6MTFRASE"/>
</dbReference>
<protein>
    <recommendedName>
        <fullName evidence="1">site-specific DNA-methyltransferase (adenine-specific)</fullName>
        <ecNumber evidence="1">2.1.1.72</ecNumber>
    </recommendedName>
</protein>
<keyword evidence="8" id="KW-1185">Reference proteome</keyword>
<dbReference type="PROSITE" id="PS00092">
    <property type="entry name" value="N6_MTASE"/>
    <property type="match status" value="1"/>
</dbReference>
<dbReference type="InterPro" id="IPR002052">
    <property type="entry name" value="DNA_methylase_N6_adenine_CS"/>
</dbReference>
<evidence type="ECO:0000313" key="7">
    <source>
        <dbReference type="EMBL" id="BDG17573.1"/>
    </source>
</evidence>
<accession>A0ABM7XMJ2</accession>
<feature type="domain" description="Type II methyltransferase M.TaqI-like" evidence="6">
    <location>
        <begin position="541"/>
        <end position="845"/>
    </location>
</feature>
<dbReference type="RefSeq" id="WP_244363943.1">
    <property type="nucleotide sequence ID" value="NZ_AP025594.1"/>
</dbReference>
<proteinExistence type="predicted"/>
<dbReference type="EC" id="2.1.1.72" evidence="1"/>
<evidence type="ECO:0000256" key="2">
    <source>
        <dbReference type="ARBA" id="ARBA00022603"/>
    </source>
</evidence>
<dbReference type="PANTHER" id="PTHR33841:SF1">
    <property type="entry name" value="DNA METHYLTRANSFERASE A"/>
    <property type="match status" value="1"/>
</dbReference>
<sequence length="1308" mass="149312">MVLEPQLSPQKESQTPVIWVEGGLFGPDFLADLRAGKVPFQTAKDFHLPQGRSLQEEISATYQEAKALYALFRSRLEGALGTEAEGELTRERWVRQFLGLLGYRLHYRGWVEAGGKRYEILYGADESPESPPVHVVPWSQDLSRAGRRGRSPHGLLQDYLNASEHLWGLVTNGRQLRLLRKTPFVRRQAYLEVDLEALLEGDRPEEFALVYRLLHRSRLPREAATGEEAPIERYYRLALEQGERAKARLREAVEGFLMELGTGFLRGPRGKELAQDPKALYHDLLRLTYRILFLLVAESRGVLGGNDLYRRSFSPRRLLDLSTDKEAYTGDHDLWLSLKTLFHLLRDPRLLVGEEPAAKVLGLDVLNGHLFEPISLEEDPYSVENRYLLRAFYHLAFFHDGKEGLKRINYAALDVEELGAVYESLLDHAPVVREDLSFAFQAGMERKKTGSYYTPDALVDLVLREALDPVVEERLRRAGNDPKAQEEALLSFKIIDPASGSGHFLLGAARRLARRLAQVRTGEEEPSPEAYRQAVRDVVANCLYAVDLNPLAVELCRVALWMESHVPGKPLTFLDHRVKCGNSLVGVLNPEVLLEGIPDDAFGPKEGDDKKLAAFLKKENRRQRAGEQTLFAPPSKSFLEEERANLATILRNLAQLPEDRPQDVAAKANLYEKLRTQGTWGKLKLASDLWTAAFFQRLAGAGPFITTGLVWGALEGRVDPALEALAEELAGRHRFFHWWLEFPEVFSQGGFDVVLGNPPWTRHHEEGNTTLFLKSSGRFPLAGEGTNTYQFFTELAHHLCRPGGLVGLLVPTGLATDLGSMALFRNLVEKGRLRIFYDFENRKGFFPEVDSRFRFALVVFEGRNNSSHRGEGKGVKMAFFLKGPEEVEDKRRSLTLSRTDIALFNPNTLTLPLFRTPQDAELTRHLYQKADVLYLEAPKKDPWKIRLGLLMPLERRSSFLCMSQDLQGAERFGHRLVFKGKRYVPFWEAKMFHQYNHRYADYASGAIQALPACTLSDPTYLVAPAYYLPEDVLEKRLSHLESPDLPRRQWLIAFRNVARATDERTVIFSILPRLGVGGKAPLLFSSEPSSRILALLANLNSLVLDYAARQKVGSTDITFHYLKQFPVLPPERYTPEDLRFIVPRVLELVYTAWDLAPLAQDVWEEADEGLREAIREWLKGARIHPQSPPGWLETPYPFPPFVWDEERRARLRAELDAYYARLYGLNRKQLRYILDPQDLTEGELANILSDHEEVEDPLDEKAYRKRREASRFPGETFRVLREKEIKRYGEYRTRRLVLEAWNELSHGE</sequence>
<evidence type="ECO:0000256" key="3">
    <source>
        <dbReference type="ARBA" id="ARBA00022679"/>
    </source>
</evidence>
<evidence type="ECO:0000259" key="6">
    <source>
        <dbReference type="Pfam" id="PF07669"/>
    </source>
</evidence>
<dbReference type="EMBL" id="AP025594">
    <property type="protein sequence ID" value="BDG17573.1"/>
    <property type="molecule type" value="Genomic_DNA"/>
</dbReference>
<dbReference type="Pfam" id="PF07669">
    <property type="entry name" value="Eco57I"/>
    <property type="match status" value="1"/>
</dbReference>